<feature type="transmembrane region" description="Helical" evidence="5">
    <location>
        <begin position="327"/>
        <end position="345"/>
    </location>
</feature>
<reference evidence="7" key="1">
    <citation type="submission" date="2020-02" db="EMBL/GenBank/DDBJ databases">
        <authorList>
            <person name="Meier V. D."/>
        </authorList>
    </citation>
    <scope>NUCLEOTIDE SEQUENCE</scope>
    <source>
        <strain evidence="7">AVDCRST_MAG52</strain>
    </source>
</reference>
<dbReference type="PANTHER" id="PTHR23523:SF2">
    <property type="entry name" value="2-NITROIMIDAZOLE TRANSPORTER"/>
    <property type="match status" value="1"/>
</dbReference>
<feature type="transmembrane region" description="Helical" evidence="5">
    <location>
        <begin position="25"/>
        <end position="48"/>
    </location>
</feature>
<gene>
    <name evidence="7" type="ORF">AVDCRST_MAG52-3026</name>
</gene>
<comment type="subcellular location">
    <subcellularLocation>
        <location evidence="1">Cell membrane</location>
        <topology evidence="1">Multi-pass membrane protein</topology>
    </subcellularLocation>
</comment>
<evidence type="ECO:0000256" key="3">
    <source>
        <dbReference type="ARBA" id="ARBA00022989"/>
    </source>
</evidence>
<dbReference type="AlphaFoldDB" id="A0A6J4J0Y2"/>
<dbReference type="SUPFAM" id="SSF103473">
    <property type="entry name" value="MFS general substrate transporter"/>
    <property type="match status" value="1"/>
</dbReference>
<proteinExistence type="predicted"/>
<dbReference type="EMBL" id="CADCTN010000208">
    <property type="protein sequence ID" value="CAA9267559.1"/>
    <property type="molecule type" value="Genomic_DNA"/>
</dbReference>
<protein>
    <submittedName>
        <fullName evidence="7">Uncharacterized MFS-type transporter</fullName>
    </submittedName>
</protein>
<feature type="transmembrane region" description="Helical" evidence="5">
    <location>
        <begin position="197"/>
        <end position="217"/>
    </location>
</feature>
<dbReference type="Gene3D" id="1.20.1250.20">
    <property type="entry name" value="MFS general substrate transporter like domains"/>
    <property type="match status" value="2"/>
</dbReference>
<feature type="transmembrane region" description="Helical" evidence="5">
    <location>
        <begin position="86"/>
        <end position="108"/>
    </location>
</feature>
<dbReference type="InterPro" id="IPR052524">
    <property type="entry name" value="MFS_Cyanate_Porter"/>
</dbReference>
<sequence>MLTALNLRTAVTSVGPVLEEIERGLGISSSLAGVITTMPVLCFALIGFTGPALSARYRDSHVLAGALLAMTAGLALRSLANAFPAFLVGTALAMAGGALGNVMLPGLVKRHFPGRAGPMVGAYSTAMGLGATLAAVASQPVADVAGAGDGWRWALVVWALPALIAAGVWLAVPARPGVSRGGHTTVRMRALVHSPTAMAITVFFGVQALQAYVVIGWSAQYLRDSGIDAATAGLLLGLNSVVGLPLSAVIPSLTVRPRLQRPLLLVFIAAYVAGWGGLWTAPTTTPWLWMTLIAIGMSTFSLVLTLIGLRARTPETVAALSTVSQSWGYVIAGTGPLLVGVLRGATGSYDGMFVIVLAGVAVLAVAGWIATRQVFVDDEVERSVPGWSPAGRCTGVLETAGVEVPASTVKGADR</sequence>
<dbReference type="GO" id="GO:0005886">
    <property type="term" value="C:plasma membrane"/>
    <property type="evidence" value="ECO:0007669"/>
    <property type="project" value="UniProtKB-SubCell"/>
</dbReference>
<accession>A0A6J4J0Y2</accession>
<evidence type="ECO:0000256" key="2">
    <source>
        <dbReference type="ARBA" id="ARBA00022692"/>
    </source>
</evidence>
<dbReference type="InterPro" id="IPR036259">
    <property type="entry name" value="MFS_trans_sf"/>
</dbReference>
<feature type="transmembrane region" description="Helical" evidence="5">
    <location>
        <begin position="60"/>
        <end position="80"/>
    </location>
</feature>
<dbReference type="InterPro" id="IPR020846">
    <property type="entry name" value="MFS_dom"/>
</dbReference>
<feature type="transmembrane region" description="Helical" evidence="5">
    <location>
        <begin position="120"/>
        <end position="138"/>
    </location>
</feature>
<evidence type="ECO:0000256" key="5">
    <source>
        <dbReference type="SAM" id="Phobius"/>
    </source>
</evidence>
<dbReference type="PROSITE" id="PS50850">
    <property type="entry name" value="MFS"/>
    <property type="match status" value="1"/>
</dbReference>
<dbReference type="InterPro" id="IPR011701">
    <property type="entry name" value="MFS"/>
</dbReference>
<feature type="transmembrane region" description="Helical" evidence="5">
    <location>
        <begin position="351"/>
        <end position="370"/>
    </location>
</feature>
<name>A0A6J4J0Y2_9ACTN</name>
<keyword evidence="3 5" id="KW-1133">Transmembrane helix</keyword>
<dbReference type="GO" id="GO:0022857">
    <property type="term" value="F:transmembrane transporter activity"/>
    <property type="evidence" value="ECO:0007669"/>
    <property type="project" value="InterPro"/>
</dbReference>
<organism evidence="7">
    <name type="scientific">uncultured Blastococcus sp</name>
    <dbReference type="NCBI Taxonomy" id="217144"/>
    <lineage>
        <taxon>Bacteria</taxon>
        <taxon>Bacillati</taxon>
        <taxon>Actinomycetota</taxon>
        <taxon>Actinomycetes</taxon>
        <taxon>Geodermatophilales</taxon>
        <taxon>Geodermatophilaceae</taxon>
        <taxon>Blastococcus</taxon>
        <taxon>environmental samples</taxon>
    </lineage>
</organism>
<feature type="transmembrane region" description="Helical" evidence="5">
    <location>
        <begin position="150"/>
        <end position="172"/>
    </location>
</feature>
<feature type="domain" description="Major facilitator superfamily (MFS) profile" evidence="6">
    <location>
        <begin position="1"/>
        <end position="375"/>
    </location>
</feature>
<feature type="transmembrane region" description="Helical" evidence="5">
    <location>
        <begin position="262"/>
        <end position="281"/>
    </location>
</feature>
<feature type="transmembrane region" description="Helical" evidence="5">
    <location>
        <begin position="229"/>
        <end position="250"/>
    </location>
</feature>
<keyword evidence="2 5" id="KW-0812">Transmembrane</keyword>
<keyword evidence="4 5" id="KW-0472">Membrane</keyword>
<evidence type="ECO:0000256" key="4">
    <source>
        <dbReference type="ARBA" id="ARBA00023136"/>
    </source>
</evidence>
<dbReference type="PANTHER" id="PTHR23523">
    <property type="match status" value="1"/>
</dbReference>
<evidence type="ECO:0000259" key="6">
    <source>
        <dbReference type="PROSITE" id="PS50850"/>
    </source>
</evidence>
<dbReference type="CDD" id="cd17339">
    <property type="entry name" value="MFS_NIMT_CynX_like"/>
    <property type="match status" value="1"/>
</dbReference>
<evidence type="ECO:0000256" key="1">
    <source>
        <dbReference type="ARBA" id="ARBA00004651"/>
    </source>
</evidence>
<dbReference type="Pfam" id="PF07690">
    <property type="entry name" value="MFS_1"/>
    <property type="match status" value="1"/>
</dbReference>
<evidence type="ECO:0000313" key="7">
    <source>
        <dbReference type="EMBL" id="CAA9267559.1"/>
    </source>
</evidence>
<feature type="transmembrane region" description="Helical" evidence="5">
    <location>
        <begin position="287"/>
        <end position="307"/>
    </location>
</feature>